<gene>
    <name evidence="1" type="ORF">CVU83_00575</name>
</gene>
<dbReference type="Proteomes" id="UP000233325">
    <property type="component" value="Unassembled WGS sequence"/>
</dbReference>
<accession>A0A2N2E349</accession>
<reference evidence="1 2" key="1">
    <citation type="journal article" date="2017" name="ISME J.">
        <title>Potential for microbial H2 and metal transformations associated with novel bacteria and archaea in deep terrestrial subsurface sediments.</title>
        <authorList>
            <person name="Hernsdorf A.W."/>
            <person name="Amano Y."/>
            <person name="Miyakawa K."/>
            <person name="Ise K."/>
            <person name="Suzuki Y."/>
            <person name="Anantharaman K."/>
            <person name="Probst A."/>
            <person name="Burstein D."/>
            <person name="Thomas B.C."/>
            <person name="Banfield J.F."/>
        </authorList>
    </citation>
    <scope>NUCLEOTIDE SEQUENCE [LARGE SCALE GENOMIC DNA]</scope>
    <source>
        <strain evidence="1">HGW-Falkowbacteria-2</strain>
    </source>
</reference>
<sequence length="127" mass="14861">MKTTIIGGTHERNMWMYLENHLGPEELDYEDLVIIDVNTLENDEQLFTDRVGLRIAMDYVNDPDKIIILMGQEPEEVLWSVPEFIELMSRSNVDFVDFLDPHLIPDLYQKLSNRKNSYRDNAQGTLT</sequence>
<organism evidence="1 2">
    <name type="scientific">Candidatus Falkowbacteria bacterium HGW-Falkowbacteria-2</name>
    <dbReference type="NCBI Taxonomy" id="2013769"/>
    <lineage>
        <taxon>Bacteria</taxon>
        <taxon>Candidatus Falkowiibacteriota</taxon>
    </lineage>
</organism>
<proteinExistence type="predicted"/>
<dbReference type="AlphaFoldDB" id="A0A2N2E349"/>
<evidence type="ECO:0000313" key="1">
    <source>
        <dbReference type="EMBL" id="PKM89102.1"/>
    </source>
</evidence>
<dbReference type="EMBL" id="PHAH01000005">
    <property type="protein sequence ID" value="PKM89102.1"/>
    <property type="molecule type" value="Genomic_DNA"/>
</dbReference>
<protein>
    <submittedName>
        <fullName evidence="1">Uncharacterized protein</fullName>
    </submittedName>
</protein>
<name>A0A2N2E349_9BACT</name>
<evidence type="ECO:0000313" key="2">
    <source>
        <dbReference type="Proteomes" id="UP000233325"/>
    </source>
</evidence>
<comment type="caution">
    <text evidence="1">The sequence shown here is derived from an EMBL/GenBank/DDBJ whole genome shotgun (WGS) entry which is preliminary data.</text>
</comment>